<proteinExistence type="inferred from homology"/>
<comment type="caution">
    <text evidence="11">The sequence shown here is derived from an EMBL/GenBank/DDBJ whole genome shotgun (WGS) entry which is preliminary data.</text>
</comment>
<dbReference type="GO" id="GO:0006535">
    <property type="term" value="P:cysteine biosynthetic process from serine"/>
    <property type="evidence" value="ECO:0007669"/>
    <property type="project" value="InterPro"/>
</dbReference>
<dbReference type="SUPFAM" id="SSF51161">
    <property type="entry name" value="Trimeric LpxA-like enzymes"/>
    <property type="match status" value="1"/>
</dbReference>
<evidence type="ECO:0000256" key="3">
    <source>
        <dbReference type="ARBA" id="ARBA00013266"/>
    </source>
</evidence>
<keyword evidence="8 10" id="KW-0012">Acyltransferase</keyword>
<dbReference type="InterPro" id="IPR042122">
    <property type="entry name" value="Ser_AcTrfase_N_sf"/>
</dbReference>
<dbReference type="Proteomes" id="UP001146670">
    <property type="component" value="Unassembled WGS sequence"/>
</dbReference>
<dbReference type="InterPro" id="IPR001451">
    <property type="entry name" value="Hexapep"/>
</dbReference>
<dbReference type="Gene3D" id="2.160.10.10">
    <property type="entry name" value="Hexapeptide repeat proteins"/>
    <property type="match status" value="1"/>
</dbReference>
<dbReference type="RefSeq" id="WP_268752575.1">
    <property type="nucleotide sequence ID" value="NZ_JAPRFQ010000003.1"/>
</dbReference>
<reference evidence="11" key="1">
    <citation type="submission" date="2022-12" db="EMBL/GenBank/DDBJ databases">
        <title>Description and comparative metabolic analysis of Aerococcus sp. nov., isolated from the feces of a pig.</title>
        <authorList>
            <person name="Chang Y.-H."/>
        </authorList>
    </citation>
    <scope>NUCLEOTIDE SEQUENCE</scope>
    <source>
        <strain evidence="11">YH-aer222</strain>
    </source>
</reference>
<dbReference type="Pfam" id="PF00132">
    <property type="entry name" value="Hexapep"/>
    <property type="match status" value="1"/>
</dbReference>
<keyword evidence="12" id="KW-1185">Reference proteome</keyword>
<protein>
    <recommendedName>
        <fullName evidence="4 10">Serine acetyltransferase</fullName>
        <ecNumber evidence="3 10">2.3.1.30</ecNumber>
    </recommendedName>
</protein>
<dbReference type="EMBL" id="JAPRFR010000003">
    <property type="protein sequence ID" value="MCZ0726244.1"/>
    <property type="molecule type" value="Genomic_DNA"/>
</dbReference>
<comment type="catalytic activity">
    <reaction evidence="9 10">
        <text>L-serine + acetyl-CoA = O-acetyl-L-serine + CoA</text>
        <dbReference type="Rhea" id="RHEA:24560"/>
        <dbReference type="ChEBI" id="CHEBI:33384"/>
        <dbReference type="ChEBI" id="CHEBI:57287"/>
        <dbReference type="ChEBI" id="CHEBI:57288"/>
        <dbReference type="ChEBI" id="CHEBI:58340"/>
        <dbReference type="EC" id="2.3.1.30"/>
    </reaction>
</comment>
<comment type="similarity">
    <text evidence="2 10">Belongs to the transferase hexapeptide repeat family.</text>
</comment>
<dbReference type="InterPro" id="IPR011004">
    <property type="entry name" value="Trimer_LpxA-like_sf"/>
</dbReference>
<dbReference type="PANTHER" id="PTHR42811">
    <property type="entry name" value="SERINE ACETYLTRANSFERASE"/>
    <property type="match status" value="1"/>
</dbReference>
<sequence>MLKRLKELLAAYKDKDPAVSSTLELLLTNQGIHALIIHRLAHRLYRANLFLLAQIFAKFSRFLTGIEIHPGAQIGRRVVIDHGMGLVIGETAIVGDDVMLFHGATLGGTGKDKGKRHPNIGNGVLVSANSSVLGNVTVGEGSKIGAHALVLEDVPAHVTVVGIPAQIVRYYEAGDQNKN</sequence>
<dbReference type="Gene3D" id="1.10.3130.10">
    <property type="entry name" value="serine acetyltransferase, domain 1"/>
    <property type="match status" value="1"/>
</dbReference>
<dbReference type="NCBIfam" id="TIGR01172">
    <property type="entry name" value="cysE"/>
    <property type="match status" value="1"/>
</dbReference>
<accession>A0A9X3FW30</accession>
<dbReference type="GO" id="GO:0009001">
    <property type="term" value="F:serine O-acetyltransferase activity"/>
    <property type="evidence" value="ECO:0007669"/>
    <property type="project" value="UniProtKB-EC"/>
</dbReference>
<evidence type="ECO:0000256" key="4">
    <source>
        <dbReference type="ARBA" id="ARBA00018522"/>
    </source>
</evidence>
<dbReference type="AlphaFoldDB" id="A0A9X3FW30"/>
<dbReference type="PIRSF" id="PIRSF000441">
    <property type="entry name" value="CysE"/>
    <property type="match status" value="1"/>
</dbReference>
<dbReference type="NCBIfam" id="NF041874">
    <property type="entry name" value="EPS_EpsC"/>
    <property type="match status" value="1"/>
</dbReference>
<keyword evidence="6 10" id="KW-0808">Transferase</keyword>
<evidence type="ECO:0000256" key="5">
    <source>
        <dbReference type="ARBA" id="ARBA00022605"/>
    </source>
</evidence>
<evidence type="ECO:0000256" key="8">
    <source>
        <dbReference type="ARBA" id="ARBA00023315"/>
    </source>
</evidence>
<dbReference type="GO" id="GO:0005737">
    <property type="term" value="C:cytoplasm"/>
    <property type="evidence" value="ECO:0007669"/>
    <property type="project" value="InterPro"/>
</dbReference>
<evidence type="ECO:0000313" key="12">
    <source>
        <dbReference type="Proteomes" id="UP001146670"/>
    </source>
</evidence>
<keyword evidence="5" id="KW-0028">Amino-acid biosynthesis</keyword>
<evidence type="ECO:0000313" key="11">
    <source>
        <dbReference type="EMBL" id="MCZ0726244.1"/>
    </source>
</evidence>
<dbReference type="InterPro" id="IPR053376">
    <property type="entry name" value="Serine_acetyltransferase"/>
</dbReference>
<evidence type="ECO:0000256" key="6">
    <source>
        <dbReference type="ARBA" id="ARBA00022679"/>
    </source>
</evidence>
<evidence type="ECO:0000256" key="1">
    <source>
        <dbReference type="ARBA" id="ARBA00004876"/>
    </source>
</evidence>
<evidence type="ECO:0000256" key="9">
    <source>
        <dbReference type="ARBA" id="ARBA00049486"/>
    </source>
</evidence>
<comment type="pathway">
    <text evidence="1">Amino-acid biosynthesis; L-cysteine biosynthesis; L-cysteine from L-serine: step 1/2.</text>
</comment>
<evidence type="ECO:0000256" key="2">
    <source>
        <dbReference type="ARBA" id="ARBA00007274"/>
    </source>
</evidence>
<dbReference type="InterPro" id="IPR045304">
    <property type="entry name" value="LbH_SAT"/>
</dbReference>
<dbReference type="InterPro" id="IPR005881">
    <property type="entry name" value="Ser_O-AcTrfase"/>
</dbReference>
<keyword evidence="7" id="KW-0198">Cysteine biosynthesis</keyword>
<dbReference type="FunFam" id="2.160.10.10:FF:000007">
    <property type="entry name" value="Serine acetyltransferase"/>
    <property type="match status" value="1"/>
</dbReference>
<dbReference type="EC" id="2.3.1.30" evidence="3 10"/>
<gene>
    <name evidence="11" type="primary">cysE</name>
    <name evidence="11" type="ORF">OW157_06715</name>
</gene>
<dbReference type="CDD" id="cd03354">
    <property type="entry name" value="LbH_SAT"/>
    <property type="match status" value="1"/>
</dbReference>
<name>A0A9X3FW30_9LACT</name>
<evidence type="ECO:0000256" key="7">
    <source>
        <dbReference type="ARBA" id="ARBA00023192"/>
    </source>
</evidence>
<organism evidence="11 12">
    <name type="scientific">Aerococcus kribbianus</name>
    <dbReference type="NCBI Taxonomy" id="2999064"/>
    <lineage>
        <taxon>Bacteria</taxon>
        <taxon>Bacillati</taxon>
        <taxon>Bacillota</taxon>
        <taxon>Bacilli</taxon>
        <taxon>Lactobacillales</taxon>
        <taxon>Aerococcaceae</taxon>
        <taxon>Aerococcus</taxon>
    </lineage>
</organism>
<evidence type="ECO:0000256" key="10">
    <source>
        <dbReference type="PIRNR" id="PIRNR000441"/>
    </source>
</evidence>